<dbReference type="SUPFAM" id="SSF53335">
    <property type="entry name" value="S-adenosyl-L-methionine-dependent methyltransferases"/>
    <property type="match status" value="1"/>
</dbReference>
<protein>
    <submittedName>
        <fullName evidence="3">154_t:CDS:1</fullName>
    </submittedName>
</protein>
<sequence>MGIHLSKNKQYKELGNNNEDNNNEQEINKERKYYLPNDNEDVDRLHTAHFLTRYLYTSNFSSPIEQKCGPGTWLLDVAGNYMESCFIGIDLEFEFPSEIKPKNLVFVQADILNGLPYNNDEFYFVHQENMMHTLESDKWDFVISELVRITKPGGYIELFESSTSRKDIGPKFNEFLDAPSIRGVDMNITPRLPSMLQSHQNICNVHKDLKHYTLGKNGGHAGVIHADIIKSLATSKLTSETLSKDSGFSIEEYNKLIEDAFEEVNRTKCEMISNRIWAQKTVNQ</sequence>
<dbReference type="Pfam" id="PF13649">
    <property type="entry name" value="Methyltransf_25"/>
    <property type="match status" value="1"/>
</dbReference>
<dbReference type="CDD" id="cd02440">
    <property type="entry name" value="AdoMet_MTases"/>
    <property type="match status" value="1"/>
</dbReference>
<organism evidence="3 4">
    <name type="scientific">Funneliformis mosseae</name>
    <name type="common">Endomycorrhizal fungus</name>
    <name type="synonym">Glomus mosseae</name>
    <dbReference type="NCBI Taxonomy" id="27381"/>
    <lineage>
        <taxon>Eukaryota</taxon>
        <taxon>Fungi</taxon>
        <taxon>Fungi incertae sedis</taxon>
        <taxon>Mucoromycota</taxon>
        <taxon>Glomeromycotina</taxon>
        <taxon>Glomeromycetes</taxon>
        <taxon>Glomerales</taxon>
        <taxon>Glomeraceae</taxon>
        <taxon>Funneliformis</taxon>
    </lineage>
</organism>
<gene>
    <name evidence="3" type="ORF">FMOSSE_LOCUS1039</name>
</gene>
<keyword evidence="4" id="KW-1185">Reference proteome</keyword>
<evidence type="ECO:0000259" key="2">
    <source>
        <dbReference type="Pfam" id="PF13649"/>
    </source>
</evidence>
<dbReference type="Proteomes" id="UP000789375">
    <property type="component" value="Unassembled WGS sequence"/>
</dbReference>
<comment type="caution">
    <text evidence="3">The sequence shown here is derived from an EMBL/GenBank/DDBJ whole genome shotgun (WGS) entry which is preliminary data.</text>
</comment>
<accession>A0A9N8V579</accession>
<evidence type="ECO:0000256" key="1">
    <source>
        <dbReference type="SAM" id="MobiDB-lite"/>
    </source>
</evidence>
<dbReference type="AlphaFoldDB" id="A0A9N8V579"/>
<evidence type="ECO:0000313" key="4">
    <source>
        <dbReference type="Proteomes" id="UP000789375"/>
    </source>
</evidence>
<dbReference type="EMBL" id="CAJVPP010000112">
    <property type="protein sequence ID" value="CAG8444060.1"/>
    <property type="molecule type" value="Genomic_DNA"/>
</dbReference>
<dbReference type="InterPro" id="IPR029063">
    <property type="entry name" value="SAM-dependent_MTases_sf"/>
</dbReference>
<feature type="region of interest" description="Disordered" evidence="1">
    <location>
        <begin position="1"/>
        <end position="25"/>
    </location>
</feature>
<feature type="domain" description="Methyltransferase" evidence="2">
    <location>
        <begin position="68"/>
        <end position="154"/>
    </location>
</feature>
<dbReference type="InterPro" id="IPR041698">
    <property type="entry name" value="Methyltransf_25"/>
</dbReference>
<proteinExistence type="predicted"/>
<evidence type="ECO:0000313" key="3">
    <source>
        <dbReference type="EMBL" id="CAG8444060.1"/>
    </source>
</evidence>
<dbReference type="Gene3D" id="3.40.50.150">
    <property type="entry name" value="Vaccinia Virus protein VP39"/>
    <property type="match status" value="1"/>
</dbReference>
<name>A0A9N8V579_FUNMO</name>
<reference evidence="3" key="1">
    <citation type="submission" date="2021-06" db="EMBL/GenBank/DDBJ databases">
        <authorList>
            <person name="Kallberg Y."/>
            <person name="Tangrot J."/>
            <person name="Rosling A."/>
        </authorList>
    </citation>
    <scope>NUCLEOTIDE SEQUENCE</scope>
    <source>
        <strain evidence="3">87-6 pot B 2015</strain>
    </source>
</reference>